<evidence type="ECO:0000256" key="8">
    <source>
        <dbReference type="ARBA" id="ARBA00023146"/>
    </source>
</evidence>
<dbReference type="Proteomes" id="UP000560980">
    <property type="component" value="Unassembled WGS sequence"/>
</dbReference>
<comment type="catalytic activity">
    <reaction evidence="9 10">
        <text>tRNA(Pro) + L-proline + ATP = L-prolyl-tRNA(Pro) + AMP + diphosphate</text>
        <dbReference type="Rhea" id="RHEA:14305"/>
        <dbReference type="Rhea" id="RHEA-COMP:9700"/>
        <dbReference type="Rhea" id="RHEA-COMP:9702"/>
        <dbReference type="ChEBI" id="CHEBI:30616"/>
        <dbReference type="ChEBI" id="CHEBI:33019"/>
        <dbReference type="ChEBI" id="CHEBI:60039"/>
        <dbReference type="ChEBI" id="CHEBI:78442"/>
        <dbReference type="ChEBI" id="CHEBI:78532"/>
        <dbReference type="ChEBI" id="CHEBI:456215"/>
        <dbReference type="EC" id="6.1.1.15"/>
    </reaction>
</comment>
<organism evidence="12 13">
    <name type="scientific">Candidatus Portiera aleyrodidarum</name>
    <name type="common">primary endosymbiont of Bemisia tabaci</name>
    <dbReference type="NCBI Taxonomy" id="91844"/>
    <lineage>
        <taxon>Bacteria</taxon>
        <taxon>Pseudomonadati</taxon>
        <taxon>Pseudomonadota</taxon>
        <taxon>Gammaproteobacteria</taxon>
        <taxon>Candidatus Johnevansiales</taxon>
        <taxon>Candidatus Johnevansiaceae</taxon>
        <taxon>Candidatus Portiera</taxon>
    </lineage>
</organism>
<dbReference type="PRINTS" id="PR01046">
    <property type="entry name" value="TRNASYNTHPRO"/>
</dbReference>
<dbReference type="PANTHER" id="PTHR42753">
    <property type="entry name" value="MITOCHONDRIAL RIBOSOME PROTEIN L39/PROLYL-TRNA LIGASE FAMILY MEMBER"/>
    <property type="match status" value="1"/>
</dbReference>
<dbReference type="Pfam" id="PF03129">
    <property type="entry name" value="HGTP_anticodon"/>
    <property type="match status" value="1"/>
</dbReference>
<evidence type="ECO:0000256" key="3">
    <source>
        <dbReference type="ARBA" id="ARBA00022490"/>
    </source>
</evidence>
<feature type="domain" description="Aminoacyl-transfer RNA synthetases class-II family profile" evidence="11">
    <location>
        <begin position="49"/>
        <end position="454"/>
    </location>
</feature>
<evidence type="ECO:0000256" key="5">
    <source>
        <dbReference type="ARBA" id="ARBA00022741"/>
    </source>
</evidence>
<evidence type="ECO:0000313" key="12">
    <source>
        <dbReference type="EMBL" id="CAA3706838.1"/>
    </source>
</evidence>
<keyword evidence="7 10" id="KW-0648">Protein biosynthesis</keyword>
<comment type="domain">
    <text evidence="10">Consists of three domains: the N-terminal catalytic domain, the editing domain and the C-terminal anticodon-binding domain.</text>
</comment>
<evidence type="ECO:0000313" key="13">
    <source>
        <dbReference type="Proteomes" id="UP000560980"/>
    </source>
</evidence>
<name>A0A6S6S1H0_9GAMM</name>
<evidence type="ECO:0000256" key="4">
    <source>
        <dbReference type="ARBA" id="ARBA00022598"/>
    </source>
</evidence>
<dbReference type="Pfam" id="PF00587">
    <property type="entry name" value="tRNA-synt_2b"/>
    <property type="match status" value="1"/>
</dbReference>
<comment type="subcellular location">
    <subcellularLocation>
        <location evidence="1 10">Cytoplasm</location>
    </subcellularLocation>
</comment>
<dbReference type="CDD" id="cd00779">
    <property type="entry name" value="ProRS_core_prok"/>
    <property type="match status" value="1"/>
</dbReference>
<evidence type="ECO:0000256" key="6">
    <source>
        <dbReference type="ARBA" id="ARBA00022840"/>
    </source>
</evidence>
<dbReference type="InterPro" id="IPR002316">
    <property type="entry name" value="Pro-tRNA-ligase_IIa"/>
</dbReference>
<dbReference type="SUPFAM" id="SSF55681">
    <property type="entry name" value="Class II aaRS and biotin synthetases"/>
    <property type="match status" value="1"/>
</dbReference>
<dbReference type="CDD" id="cd00861">
    <property type="entry name" value="ProRS_anticodon_short"/>
    <property type="match status" value="1"/>
</dbReference>
<dbReference type="PROSITE" id="PS50862">
    <property type="entry name" value="AA_TRNA_LIGASE_II"/>
    <property type="match status" value="1"/>
</dbReference>
<comment type="subunit">
    <text evidence="2 10">Homodimer.</text>
</comment>
<protein>
    <recommendedName>
        <fullName evidence="10">Proline--tRNA ligase</fullName>
        <ecNumber evidence="10">6.1.1.15</ecNumber>
    </recommendedName>
    <alternativeName>
        <fullName evidence="10">Prolyl-tRNA synthetase</fullName>
        <shortName evidence="10">ProRS</shortName>
    </alternativeName>
</protein>
<dbReference type="GO" id="GO:0005524">
    <property type="term" value="F:ATP binding"/>
    <property type="evidence" value="ECO:0007669"/>
    <property type="project" value="UniProtKB-UniRule"/>
</dbReference>
<dbReference type="EMBL" id="CACTJB010000002">
    <property type="protein sequence ID" value="CAA3706838.1"/>
    <property type="molecule type" value="Genomic_DNA"/>
</dbReference>
<dbReference type="GO" id="GO:0006433">
    <property type="term" value="P:prolyl-tRNA aminoacylation"/>
    <property type="evidence" value="ECO:0007669"/>
    <property type="project" value="UniProtKB-UniRule"/>
</dbReference>
<dbReference type="InterPro" id="IPR006195">
    <property type="entry name" value="aa-tRNA-synth_II"/>
</dbReference>
<dbReference type="InterPro" id="IPR007214">
    <property type="entry name" value="YbaK/aa-tRNA-synth-assoc-dom"/>
</dbReference>
<dbReference type="HAMAP" id="MF_01569">
    <property type="entry name" value="Pro_tRNA_synth_type1"/>
    <property type="match status" value="1"/>
</dbReference>
<dbReference type="PANTHER" id="PTHR42753:SF2">
    <property type="entry name" value="PROLINE--TRNA LIGASE"/>
    <property type="match status" value="1"/>
</dbReference>
<evidence type="ECO:0000256" key="7">
    <source>
        <dbReference type="ARBA" id="ARBA00022917"/>
    </source>
</evidence>
<dbReference type="InterPro" id="IPR004154">
    <property type="entry name" value="Anticodon-bd"/>
</dbReference>
<dbReference type="InterPro" id="IPR036754">
    <property type="entry name" value="YbaK/aa-tRNA-synt-asso_dom_sf"/>
</dbReference>
<dbReference type="EC" id="6.1.1.15" evidence="10"/>
<reference evidence="12 13" key="1">
    <citation type="submission" date="2019-12" db="EMBL/GenBank/DDBJ databases">
        <authorList>
            <person name="Santos-Garcia D."/>
            <person name="Santos-Garcia D."/>
            <person name="Santos-Garcia D."/>
        </authorList>
    </citation>
    <scope>NUCLEOTIDE SEQUENCE [LARGE SCALE GENOMIC DNA]</scope>
    <source>
        <strain evidence="12">SiSi</strain>
    </source>
</reference>
<dbReference type="NCBIfam" id="NF006625">
    <property type="entry name" value="PRK09194.1"/>
    <property type="match status" value="1"/>
</dbReference>
<dbReference type="InterPro" id="IPR045864">
    <property type="entry name" value="aa-tRNA-synth_II/BPL/LPL"/>
</dbReference>
<keyword evidence="8 10" id="KW-0030">Aminoacyl-tRNA synthetase</keyword>
<dbReference type="SUPFAM" id="SSF52954">
    <property type="entry name" value="Class II aaRS ABD-related"/>
    <property type="match status" value="1"/>
</dbReference>
<keyword evidence="4 10" id="KW-0436">Ligase</keyword>
<keyword evidence="5 10" id="KW-0547">Nucleotide-binding</keyword>
<gene>
    <name evidence="10 12" type="primary">proS</name>
    <name evidence="12" type="ORF">SISI_0148</name>
</gene>
<dbReference type="GO" id="GO:0005829">
    <property type="term" value="C:cytosol"/>
    <property type="evidence" value="ECO:0007669"/>
    <property type="project" value="TreeGrafter"/>
</dbReference>
<dbReference type="Gene3D" id="3.30.930.10">
    <property type="entry name" value="Bira Bifunctional Protein, Domain 2"/>
    <property type="match status" value="2"/>
</dbReference>
<evidence type="ECO:0000259" key="11">
    <source>
        <dbReference type="PROSITE" id="PS50862"/>
    </source>
</evidence>
<dbReference type="RefSeq" id="WP_183042945.1">
    <property type="nucleotide sequence ID" value="NZ_CACTJB010000002.1"/>
</dbReference>
<dbReference type="InterPro" id="IPR036621">
    <property type="entry name" value="Anticodon-bd_dom_sf"/>
</dbReference>
<dbReference type="InterPro" id="IPR002314">
    <property type="entry name" value="aa-tRNA-synt_IIb"/>
</dbReference>
<proteinExistence type="inferred from homology"/>
<dbReference type="NCBIfam" id="TIGR00409">
    <property type="entry name" value="proS_fam_II"/>
    <property type="match status" value="1"/>
</dbReference>
<dbReference type="InterPro" id="IPR023717">
    <property type="entry name" value="Pro-tRNA-Synthase_IIa_type1"/>
</dbReference>
<sequence length="556" mass="63967">MRASNLLILTFKEFTSKAKILSNKLMLRSGMIRSLAKGIYTWLPIGNMILKKFKNILQNEMELIGANEVRMSSLQPIELWKESKRYKQYGSELLRFKDRNKRELCLGPTNEEVITDLIRSEIHSYKNLPLKLYQITTKFRDELRPRFGVIRAREFIMKDAYSFHVTNACLDNTYKNMYDAYTRILKRCNVDFRSVIAENGTIGGICSHEFHILAASGEDKLVLSNNYAANNEIAEALSKNKKNYIKKSYLTLIDIKKNEKFYIKQKLKILIVNGKKTTLIALILSNNHKINKIKVEKQRDISKPLKILNNEKISNKIGEHINFIGPIGLNLPILVDKSVSLLCDFTAGANQTNKVYVGLNWNSDLPLPKIADLRNVVSGETAPDGIGYLIIQRSIEVGHIFKLGTKYSTLMNTNFMNSIGKKKLCLMGCYGIGLTRIIAATIENNNDKYGIIWPENLAPFEIVLIPINSHKSKEVIAYSEKFYNFFLKAHFDVLLDDRGIRLGYKLTEWELIGIPHRVFISDRNKKKIEYNNRKNKKSIFMNSNDIINFFTSKEYT</sequence>
<dbReference type="InterPro" id="IPR050062">
    <property type="entry name" value="Pro-tRNA_synthetase"/>
</dbReference>
<evidence type="ECO:0000256" key="1">
    <source>
        <dbReference type="ARBA" id="ARBA00004496"/>
    </source>
</evidence>
<comment type="function">
    <text evidence="10">Catalyzes the attachment of proline to tRNA(Pro) in a two-step reaction: proline is first activated by ATP to form Pro-AMP and then transferred to the acceptor end of tRNA(Pro). As ProRS can inadvertently accommodate and process non-cognate amino acids such as alanine and cysteine, to avoid such errors it has two additional distinct editing activities against alanine. One activity is designated as 'pretransfer' editing and involves the tRNA(Pro)-independent hydrolysis of activated Ala-AMP. The other activity is designated 'posttransfer' editing and involves deacylation of mischarged Ala-tRNA(Pro). The misacylated Cys-tRNA(Pro) is not edited by ProRS.</text>
</comment>
<comment type="similarity">
    <text evidence="10">Belongs to the class-II aminoacyl-tRNA synthetase family. ProS type 1 subfamily.</text>
</comment>
<dbReference type="GO" id="GO:0002161">
    <property type="term" value="F:aminoacyl-tRNA deacylase activity"/>
    <property type="evidence" value="ECO:0007669"/>
    <property type="project" value="InterPro"/>
</dbReference>
<accession>A0A6S6S1H0</accession>
<dbReference type="Gene3D" id="3.40.50.800">
    <property type="entry name" value="Anticodon-binding domain"/>
    <property type="match status" value="1"/>
</dbReference>
<dbReference type="GO" id="GO:0004827">
    <property type="term" value="F:proline-tRNA ligase activity"/>
    <property type="evidence" value="ECO:0007669"/>
    <property type="project" value="UniProtKB-UniRule"/>
</dbReference>
<evidence type="ECO:0000256" key="10">
    <source>
        <dbReference type="HAMAP-Rule" id="MF_01569"/>
    </source>
</evidence>
<dbReference type="SUPFAM" id="SSF55826">
    <property type="entry name" value="YbaK/ProRS associated domain"/>
    <property type="match status" value="1"/>
</dbReference>
<dbReference type="InterPro" id="IPR044140">
    <property type="entry name" value="ProRS_anticodon_short"/>
</dbReference>
<evidence type="ECO:0000256" key="9">
    <source>
        <dbReference type="ARBA" id="ARBA00047671"/>
    </source>
</evidence>
<dbReference type="AlphaFoldDB" id="A0A6S6S1H0"/>
<dbReference type="Pfam" id="PF04073">
    <property type="entry name" value="tRNA_edit"/>
    <property type="match status" value="1"/>
</dbReference>
<keyword evidence="6 10" id="KW-0067">ATP-binding</keyword>
<dbReference type="InterPro" id="IPR033730">
    <property type="entry name" value="ProRS_core_prok"/>
</dbReference>
<evidence type="ECO:0000256" key="2">
    <source>
        <dbReference type="ARBA" id="ARBA00011738"/>
    </source>
</evidence>
<keyword evidence="3 10" id="KW-0963">Cytoplasm</keyword>
<dbReference type="InterPro" id="IPR004500">
    <property type="entry name" value="Pro-tRNA-synth_IIa_bac-type"/>
</dbReference>
<comment type="caution">
    <text evidence="12">The sequence shown here is derived from an EMBL/GenBank/DDBJ whole genome shotgun (WGS) entry which is preliminary data.</text>
</comment>